<evidence type="ECO:0000313" key="3">
    <source>
        <dbReference type="Proteomes" id="UP000315295"/>
    </source>
</evidence>
<name>A0A540M0Y6_MALBA</name>
<reference evidence="2 3" key="1">
    <citation type="journal article" date="2019" name="G3 (Bethesda)">
        <title>Sequencing of a Wild Apple (Malus baccata) Genome Unravels the Differences Between Cultivated and Wild Apple Species Regarding Disease Resistance and Cold Tolerance.</title>
        <authorList>
            <person name="Chen X."/>
        </authorList>
    </citation>
    <scope>NUCLEOTIDE SEQUENCE [LARGE SCALE GENOMIC DNA]</scope>
    <source>
        <strain evidence="3">cv. Shandingzi</strain>
        <tissue evidence="2">Leaves</tissue>
    </source>
</reference>
<dbReference type="AlphaFoldDB" id="A0A540M0Y6"/>
<evidence type="ECO:0000313" key="2">
    <source>
        <dbReference type="EMBL" id="TQD92393.1"/>
    </source>
</evidence>
<dbReference type="Proteomes" id="UP000315295">
    <property type="component" value="Unassembled WGS sequence"/>
</dbReference>
<organism evidence="2 3">
    <name type="scientific">Malus baccata</name>
    <name type="common">Siberian crab apple</name>
    <name type="synonym">Pyrus baccata</name>
    <dbReference type="NCBI Taxonomy" id="106549"/>
    <lineage>
        <taxon>Eukaryota</taxon>
        <taxon>Viridiplantae</taxon>
        <taxon>Streptophyta</taxon>
        <taxon>Embryophyta</taxon>
        <taxon>Tracheophyta</taxon>
        <taxon>Spermatophyta</taxon>
        <taxon>Magnoliopsida</taxon>
        <taxon>eudicotyledons</taxon>
        <taxon>Gunneridae</taxon>
        <taxon>Pentapetalae</taxon>
        <taxon>rosids</taxon>
        <taxon>fabids</taxon>
        <taxon>Rosales</taxon>
        <taxon>Rosaceae</taxon>
        <taxon>Amygdaloideae</taxon>
        <taxon>Maleae</taxon>
        <taxon>Malus</taxon>
    </lineage>
</organism>
<comment type="caution">
    <text evidence="2">The sequence shown here is derived from an EMBL/GenBank/DDBJ whole genome shotgun (WGS) entry which is preliminary data.</text>
</comment>
<proteinExistence type="predicted"/>
<evidence type="ECO:0000256" key="1">
    <source>
        <dbReference type="SAM" id="MobiDB-lite"/>
    </source>
</evidence>
<feature type="region of interest" description="Disordered" evidence="1">
    <location>
        <begin position="1"/>
        <end position="28"/>
    </location>
</feature>
<sequence length="70" mass="7585">MAAPIANKHRRLPRSAETEVASPYESDSNTELRVYGASGISITKSRGRIMGCIGTRTITHHEDSGKVAFP</sequence>
<protein>
    <submittedName>
        <fullName evidence="2">Uncharacterized protein</fullName>
    </submittedName>
</protein>
<dbReference type="EMBL" id="VIEB01000393">
    <property type="protein sequence ID" value="TQD92393.1"/>
    <property type="molecule type" value="Genomic_DNA"/>
</dbReference>
<keyword evidence="3" id="KW-1185">Reference proteome</keyword>
<gene>
    <name evidence="2" type="ORF">C1H46_021954</name>
</gene>
<accession>A0A540M0Y6</accession>